<evidence type="ECO:0000313" key="2">
    <source>
        <dbReference type="EMBL" id="KAK6974138.1"/>
    </source>
</evidence>
<comment type="caution">
    <text evidence="2">The sequence shown here is derived from an EMBL/GenBank/DDBJ whole genome shotgun (WGS) entry which is preliminary data.</text>
</comment>
<protein>
    <submittedName>
        <fullName evidence="2">CHAT domain-containing protein</fullName>
    </submittedName>
</protein>
<dbReference type="PANTHER" id="PTHR19959">
    <property type="entry name" value="KINESIN LIGHT CHAIN"/>
    <property type="match status" value="1"/>
</dbReference>
<dbReference type="PANTHER" id="PTHR19959:SF119">
    <property type="entry name" value="FUNGAL LIPASE-LIKE DOMAIN-CONTAINING PROTEIN"/>
    <property type="match status" value="1"/>
</dbReference>
<name>A0AAV9Z7X0_9AGAR</name>
<evidence type="ECO:0000259" key="1">
    <source>
        <dbReference type="Pfam" id="PF12770"/>
    </source>
</evidence>
<gene>
    <name evidence="2" type="ORF">R3P38DRAFT_2812323</name>
</gene>
<dbReference type="Gene3D" id="1.25.40.10">
    <property type="entry name" value="Tetratricopeptide repeat domain"/>
    <property type="match status" value="2"/>
</dbReference>
<dbReference type="InterPro" id="IPR011990">
    <property type="entry name" value="TPR-like_helical_dom_sf"/>
</dbReference>
<proteinExistence type="predicted"/>
<feature type="domain" description="CHAT" evidence="1">
    <location>
        <begin position="930"/>
        <end position="1045"/>
    </location>
</feature>
<reference evidence="2 3" key="1">
    <citation type="journal article" date="2024" name="J Genomics">
        <title>Draft genome sequencing and assembly of Favolaschia claudopus CIRM-BRFM 2984 isolated from oak limbs.</title>
        <authorList>
            <person name="Navarro D."/>
            <person name="Drula E."/>
            <person name="Chaduli D."/>
            <person name="Cazenave R."/>
            <person name="Ahrendt S."/>
            <person name="Wang J."/>
            <person name="Lipzen A."/>
            <person name="Daum C."/>
            <person name="Barry K."/>
            <person name="Grigoriev I.V."/>
            <person name="Favel A."/>
            <person name="Rosso M.N."/>
            <person name="Martin F."/>
        </authorList>
    </citation>
    <scope>NUCLEOTIDE SEQUENCE [LARGE SCALE GENOMIC DNA]</scope>
    <source>
        <strain evidence="2 3">CIRM-BRFM 2984</strain>
    </source>
</reference>
<keyword evidence="3" id="KW-1185">Reference proteome</keyword>
<dbReference type="Gene3D" id="1.20.120.660">
    <property type="entry name" value="IL-4 antagonist (De novo design) like domain"/>
    <property type="match status" value="1"/>
</dbReference>
<dbReference type="AlphaFoldDB" id="A0AAV9Z7X0"/>
<organism evidence="2 3">
    <name type="scientific">Favolaschia claudopus</name>
    <dbReference type="NCBI Taxonomy" id="2862362"/>
    <lineage>
        <taxon>Eukaryota</taxon>
        <taxon>Fungi</taxon>
        <taxon>Dikarya</taxon>
        <taxon>Basidiomycota</taxon>
        <taxon>Agaricomycotina</taxon>
        <taxon>Agaricomycetes</taxon>
        <taxon>Agaricomycetidae</taxon>
        <taxon>Agaricales</taxon>
        <taxon>Marasmiineae</taxon>
        <taxon>Mycenaceae</taxon>
        <taxon>Favolaschia</taxon>
    </lineage>
</organism>
<dbReference type="EMBL" id="JAWWNJ010000188">
    <property type="protein sequence ID" value="KAK6974138.1"/>
    <property type="molecule type" value="Genomic_DNA"/>
</dbReference>
<dbReference type="Proteomes" id="UP001362999">
    <property type="component" value="Unassembled WGS sequence"/>
</dbReference>
<accession>A0AAV9Z7X0</accession>
<sequence>MSELHTVITLDELNIESLIYPHEDLPDGMKMFAQLIIEKTIWLQTLAVESEPDGRSWNVKIECKIPSQVCAFQLAFLRQSKIDGIRLLGYGQIQRSIILGPKRGKIALRLSAAFTVSQSQYHNMPICNILGSNTSSVASVDLDTVHDNLEKELAVTNPLGIWLMHERVLLHLKEGKGRAELLNSLGDLGLALLNRVKQLGRPEDNTKAINILQQGVNLTSDEDPQKPSWLGNLGLAYKNRFEQVGDIADVNQAIKYYQAAVDLTPDGHMNKPPHLSNLGVALLNRFEQLGDVTDLNHSITCQQAAVDLVPDDNRDKPAQLTNLGSALTMRFRQLGDVADLNQAITHHQSSVDLAPDGHKDKSAQLNNLAIALRNRFGQLGDLADLNQAITHHKSGIDLAPDGHKDKPAQLSNLAFALCDRFEQLGDLADLDHAITYFQTAVGLSPEGHVDKPGWLSNLGYALCNRFEQLGDLADLSHSIACQQAANNLTPEGHVNKAGGLSNLSTALSNRFKRLGDLADLSHSITCQQAAVDLTPDGHTDKPGRLSDLGNVFLFRFEQLGDLADLSHSITCQQAAVDLTPDGHMKKAIWLSNLGTALSNRFKRLGDLADLNQATTYFQAAVDLTPDDHPNKPRHLNNLGHSFLLRNDLSTMTEDCEKILHCNILAACSPSGPARVRFNAAGIWAEYAHKHRPASVLVAYTTAISLLPELAWLGLSISDRHYRLLHAGLVVRDAAATVIAAGDAQKAVEWLEQGRSIVWGQILGLRTPVDELKQAHPKLAEQFISLSKTLETTGITTSSTIKYTTSQPTNIDSENFHGIALQRSKLVDQIRQQTGFEQFLLPKSISHLSCAAESGPVVILNISKYGCDGLVLLPDLEGEVIHVPLKDFTLAKAQFLADLLASTVGRSGRSERLKGCHEANLPSTELIALILSELWTNLVKPILNAMAINNPTQNPERIWWCPTGPLAFLPIHAAGSYGKGQPFGSKLSDYVISSYTPSLSALIEGHRQRLESQTELQLLALSQPSATGQSHIPGTQEEVKYIQEQAIGKLDIICLDGQSATPDNHSTPTESALLLAGSSQLTLSDIIQLELSNADLAFLSACETATGSSELQDEAVHLTAGMLLAGYGSVIGTMWTIQDNDAPQVARDVYAHLLQTSPPDPRQSAKALHIAVQNLQKQGKSFLQWVPFVHFGV</sequence>
<dbReference type="SUPFAM" id="SSF48452">
    <property type="entry name" value="TPR-like"/>
    <property type="match status" value="1"/>
</dbReference>
<dbReference type="InterPro" id="IPR024983">
    <property type="entry name" value="CHAT_dom"/>
</dbReference>
<dbReference type="Pfam" id="PF12770">
    <property type="entry name" value="CHAT"/>
    <property type="match status" value="2"/>
</dbReference>
<evidence type="ECO:0000313" key="3">
    <source>
        <dbReference type="Proteomes" id="UP001362999"/>
    </source>
</evidence>
<feature type="domain" description="CHAT" evidence="1">
    <location>
        <begin position="1065"/>
        <end position="1191"/>
    </location>
</feature>